<name>A0AAV3ANC0_PYXAD</name>
<gene>
    <name evidence="1" type="ORF">GDO54_011933</name>
</gene>
<evidence type="ECO:0008006" key="3">
    <source>
        <dbReference type="Google" id="ProtNLM"/>
    </source>
</evidence>
<evidence type="ECO:0000313" key="1">
    <source>
        <dbReference type="EMBL" id="DBA24247.1"/>
    </source>
</evidence>
<comment type="caution">
    <text evidence="1">The sequence shown here is derived from an EMBL/GenBank/DDBJ whole genome shotgun (WGS) entry which is preliminary data.</text>
</comment>
<organism evidence="1 2">
    <name type="scientific">Pyxicephalus adspersus</name>
    <name type="common">African bullfrog</name>
    <dbReference type="NCBI Taxonomy" id="30357"/>
    <lineage>
        <taxon>Eukaryota</taxon>
        <taxon>Metazoa</taxon>
        <taxon>Chordata</taxon>
        <taxon>Craniata</taxon>
        <taxon>Vertebrata</taxon>
        <taxon>Euteleostomi</taxon>
        <taxon>Amphibia</taxon>
        <taxon>Batrachia</taxon>
        <taxon>Anura</taxon>
        <taxon>Neobatrachia</taxon>
        <taxon>Ranoidea</taxon>
        <taxon>Pyxicephalidae</taxon>
        <taxon>Pyxicephalinae</taxon>
        <taxon>Pyxicephalus</taxon>
    </lineage>
</organism>
<protein>
    <recommendedName>
        <fullName evidence="3">Secreted protein</fullName>
    </recommendedName>
</protein>
<evidence type="ECO:0000313" key="2">
    <source>
        <dbReference type="Proteomes" id="UP001181693"/>
    </source>
</evidence>
<dbReference type="EMBL" id="DYDO01000005">
    <property type="protein sequence ID" value="DBA24247.1"/>
    <property type="molecule type" value="Genomic_DNA"/>
</dbReference>
<dbReference type="AlphaFoldDB" id="A0AAV3ANC0"/>
<keyword evidence="2" id="KW-1185">Reference proteome</keyword>
<dbReference type="Proteomes" id="UP001181693">
    <property type="component" value="Unassembled WGS sequence"/>
</dbReference>
<reference evidence="1" key="1">
    <citation type="thesis" date="2020" institute="ProQuest LLC" country="789 East Eisenhower Parkway, Ann Arbor, MI, USA">
        <title>Comparative Genomics and Chromosome Evolution.</title>
        <authorList>
            <person name="Mudd A.B."/>
        </authorList>
    </citation>
    <scope>NUCLEOTIDE SEQUENCE</scope>
    <source>
        <strain evidence="1">1538</strain>
        <tissue evidence="1">Blood</tissue>
    </source>
</reference>
<accession>A0AAV3ANC0</accession>
<sequence length="125" mass="14761">MCIYFFFSTRQTLTIQVFQVEKNIHCKGQSLSYTLNVILSVSSILPVEHLKALDINCMVYNTKAYLSSSWNIPCTAHHHHHHHHHLLLLHKHAVYKLCRDSMAPTLIWAWCYRRGHRVRVTKQRT</sequence>
<proteinExistence type="predicted"/>